<gene>
    <name evidence="1" type="ORF">B0T20DRAFT_359777</name>
</gene>
<evidence type="ECO:0000313" key="1">
    <source>
        <dbReference type="EMBL" id="KAK3395810.1"/>
    </source>
</evidence>
<accession>A0AAE0P9K6</accession>
<reference evidence="1" key="2">
    <citation type="submission" date="2023-07" db="EMBL/GenBank/DDBJ databases">
        <authorList>
            <consortium name="Lawrence Berkeley National Laboratory"/>
            <person name="Haridas S."/>
            <person name="Hensen N."/>
            <person name="Bonometti L."/>
            <person name="Westerberg I."/>
            <person name="Brannstrom I.O."/>
            <person name="Guillou S."/>
            <person name="Cros-Aarteil S."/>
            <person name="Calhoun S."/>
            <person name="Kuo A."/>
            <person name="Mondo S."/>
            <person name="Pangilinan J."/>
            <person name="Riley R."/>
            <person name="LaButti K."/>
            <person name="Andreopoulos B."/>
            <person name="Lipzen A."/>
            <person name="Chen C."/>
            <person name="Yanf M."/>
            <person name="Daum C."/>
            <person name="Ng V."/>
            <person name="Clum A."/>
            <person name="Steindorff A."/>
            <person name="Ohm R."/>
            <person name="Martin F."/>
            <person name="Silar P."/>
            <person name="Natvig D."/>
            <person name="Lalanne C."/>
            <person name="Gautier V."/>
            <person name="Ament-velasquez S.L."/>
            <person name="Kruys A."/>
            <person name="Hutchinson M.I."/>
            <person name="Powell A.J."/>
            <person name="Barry K."/>
            <person name="Miller A.N."/>
            <person name="Grigoriev I.V."/>
            <person name="Debuchy R."/>
            <person name="Gladieux P."/>
            <person name="Thoren M.H."/>
            <person name="Johannesson H."/>
        </authorList>
    </citation>
    <scope>NUCLEOTIDE SEQUENCE</scope>
    <source>
        <strain evidence="1">FGSC 1904</strain>
    </source>
</reference>
<dbReference type="EMBL" id="JAUTDP010000010">
    <property type="protein sequence ID" value="KAK3395810.1"/>
    <property type="molecule type" value="Genomic_DNA"/>
</dbReference>
<protein>
    <submittedName>
        <fullName evidence="1">Uncharacterized protein</fullName>
    </submittedName>
</protein>
<keyword evidence="2" id="KW-1185">Reference proteome</keyword>
<comment type="caution">
    <text evidence="1">The sequence shown here is derived from an EMBL/GenBank/DDBJ whole genome shotgun (WGS) entry which is preliminary data.</text>
</comment>
<reference evidence="1" key="1">
    <citation type="journal article" date="2023" name="Mol. Phylogenet. Evol.">
        <title>Genome-scale phylogeny and comparative genomics of the fungal order Sordariales.</title>
        <authorList>
            <person name="Hensen N."/>
            <person name="Bonometti L."/>
            <person name="Westerberg I."/>
            <person name="Brannstrom I.O."/>
            <person name="Guillou S."/>
            <person name="Cros-Aarteil S."/>
            <person name="Calhoun S."/>
            <person name="Haridas S."/>
            <person name="Kuo A."/>
            <person name="Mondo S."/>
            <person name="Pangilinan J."/>
            <person name="Riley R."/>
            <person name="LaButti K."/>
            <person name="Andreopoulos B."/>
            <person name="Lipzen A."/>
            <person name="Chen C."/>
            <person name="Yan M."/>
            <person name="Daum C."/>
            <person name="Ng V."/>
            <person name="Clum A."/>
            <person name="Steindorff A."/>
            <person name="Ohm R.A."/>
            <person name="Martin F."/>
            <person name="Silar P."/>
            <person name="Natvig D.O."/>
            <person name="Lalanne C."/>
            <person name="Gautier V."/>
            <person name="Ament-Velasquez S.L."/>
            <person name="Kruys A."/>
            <person name="Hutchinson M.I."/>
            <person name="Powell A.J."/>
            <person name="Barry K."/>
            <person name="Miller A.N."/>
            <person name="Grigoriev I.V."/>
            <person name="Debuchy R."/>
            <person name="Gladieux P."/>
            <person name="Hiltunen Thoren M."/>
            <person name="Johannesson H."/>
        </authorList>
    </citation>
    <scope>NUCLEOTIDE SEQUENCE</scope>
    <source>
        <strain evidence="1">FGSC 1904</strain>
    </source>
</reference>
<organism evidence="1 2">
    <name type="scientific">Sordaria brevicollis</name>
    <dbReference type="NCBI Taxonomy" id="83679"/>
    <lineage>
        <taxon>Eukaryota</taxon>
        <taxon>Fungi</taxon>
        <taxon>Dikarya</taxon>
        <taxon>Ascomycota</taxon>
        <taxon>Pezizomycotina</taxon>
        <taxon>Sordariomycetes</taxon>
        <taxon>Sordariomycetidae</taxon>
        <taxon>Sordariales</taxon>
        <taxon>Sordariaceae</taxon>
        <taxon>Sordaria</taxon>
    </lineage>
</organism>
<proteinExistence type="predicted"/>
<sequence length="226" mass="25929">MCFTYRIAESMDSHLNLSMLSLALEKATPSAEVDFPSVYCFQSTPFETQTAIPIPIPDIGDAENDSSSGDEFFDAPTGEEELEWLNSSDTKDVQSHSTINDDWIQTFWEQDEDETAYTYGTNDHPIAGWHSPRLIRSDWTKTNFIDKTDHIDFWSRHTQYTLSKCTWCTLSVDSWPKPKNDSPCGAPDLMLVTPEGEVCWLDDPFDYESLPWEREVAGMREVIVRY</sequence>
<evidence type="ECO:0000313" key="2">
    <source>
        <dbReference type="Proteomes" id="UP001281003"/>
    </source>
</evidence>
<name>A0AAE0P9K6_SORBR</name>
<dbReference type="AlphaFoldDB" id="A0AAE0P9K6"/>
<dbReference type="Proteomes" id="UP001281003">
    <property type="component" value="Unassembled WGS sequence"/>
</dbReference>